<dbReference type="Proteomes" id="UP000187209">
    <property type="component" value="Unassembled WGS sequence"/>
</dbReference>
<dbReference type="AlphaFoldDB" id="A0A1R2CZ50"/>
<dbReference type="EMBL" id="MPUH01000029">
    <property type="protein sequence ID" value="OMJ94277.1"/>
    <property type="molecule type" value="Genomic_DNA"/>
</dbReference>
<feature type="region of interest" description="Disordered" evidence="1">
    <location>
        <begin position="36"/>
        <end position="83"/>
    </location>
</feature>
<sequence length="135" mass="16160">MSLTYTTQHYEWQQRVNKELYCSMKFDRFYNSNSKTYRNLPNLRRNPTPSITSQCSERSIDVQSRQSAKRPSTRGTSFSKITHVSEVPVEKEDTISMKSYIKELENQLRQEKIMRIKSEEMLKRYTSRGKYIRNT</sequence>
<evidence type="ECO:0000313" key="3">
    <source>
        <dbReference type="Proteomes" id="UP000187209"/>
    </source>
</evidence>
<organism evidence="2 3">
    <name type="scientific">Stentor coeruleus</name>
    <dbReference type="NCBI Taxonomy" id="5963"/>
    <lineage>
        <taxon>Eukaryota</taxon>
        <taxon>Sar</taxon>
        <taxon>Alveolata</taxon>
        <taxon>Ciliophora</taxon>
        <taxon>Postciliodesmatophora</taxon>
        <taxon>Heterotrichea</taxon>
        <taxon>Heterotrichida</taxon>
        <taxon>Stentoridae</taxon>
        <taxon>Stentor</taxon>
    </lineage>
</organism>
<name>A0A1R2CZ50_9CILI</name>
<accession>A0A1R2CZ50</accession>
<keyword evidence="3" id="KW-1185">Reference proteome</keyword>
<gene>
    <name evidence="2" type="ORF">SteCoe_2619</name>
</gene>
<feature type="compositionally biased region" description="Polar residues" evidence="1">
    <location>
        <begin position="73"/>
        <end position="82"/>
    </location>
</feature>
<evidence type="ECO:0000256" key="1">
    <source>
        <dbReference type="SAM" id="MobiDB-lite"/>
    </source>
</evidence>
<proteinExistence type="predicted"/>
<evidence type="ECO:0000313" key="2">
    <source>
        <dbReference type="EMBL" id="OMJ94277.1"/>
    </source>
</evidence>
<comment type="caution">
    <text evidence="2">The sequence shown here is derived from an EMBL/GenBank/DDBJ whole genome shotgun (WGS) entry which is preliminary data.</text>
</comment>
<protein>
    <submittedName>
        <fullName evidence="2">Uncharacterized protein</fullName>
    </submittedName>
</protein>
<reference evidence="2 3" key="1">
    <citation type="submission" date="2016-11" db="EMBL/GenBank/DDBJ databases">
        <title>The macronuclear genome of Stentor coeruleus: a giant cell with tiny introns.</title>
        <authorList>
            <person name="Slabodnick M."/>
            <person name="Ruby J.G."/>
            <person name="Reiff S.B."/>
            <person name="Swart E.C."/>
            <person name="Gosai S."/>
            <person name="Prabakaran S."/>
            <person name="Witkowska E."/>
            <person name="Larue G.E."/>
            <person name="Fisher S."/>
            <person name="Freeman R.M."/>
            <person name="Gunawardena J."/>
            <person name="Chu W."/>
            <person name="Stover N.A."/>
            <person name="Gregory B.D."/>
            <person name="Nowacki M."/>
            <person name="Derisi J."/>
            <person name="Roy S.W."/>
            <person name="Marshall W.F."/>
            <person name="Sood P."/>
        </authorList>
    </citation>
    <scope>NUCLEOTIDE SEQUENCE [LARGE SCALE GENOMIC DNA]</scope>
    <source>
        <strain evidence="2">WM001</strain>
    </source>
</reference>
<feature type="compositionally biased region" description="Polar residues" evidence="1">
    <location>
        <begin position="36"/>
        <end position="66"/>
    </location>
</feature>